<keyword evidence="8" id="KW-0915">Sodium</keyword>
<feature type="region of interest" description="Disordered" evidence="11">
    <location>
        <begin position="675"/>
        <end position="694"/>
    </location>
</feature>
<organism evidence="13 14">
    <name type="scientific">Mytilus galloprovincialis</name>
    <name type="common">Mediterranean mussel</name>
    <dbReference type="NCBI Taxonomy" id="29158"/>
    <lineage>
        <taxon>Eukaryota</taxon>
        <taxon>Metazoa</taxon>
        <taxon>Spiralia</taxon>
        <taxon>Lophotrochozoa</taxon>
        <taxon>Mollusca</taxon>
        <taxon>Bivalvia</taxon>
        <taxon>Autobranchia</taxon>
        <taxon>Pteriomorphia</taxon>
        <taxon>Mytilida</taxon>
        <taxon>Mytiloidea</taxon>
        <taxon>Mytilidae</taxon>
        <taxon>Mytilinae</taxon>
        <taxon>Mytilus</taxon>
    </lineage>
</organism>
<evidence type="ECO:0000256" key="12">
    <source>
        <dbReference type="SAM" id="Phobius"/>
    </source>
</evidence>
<feature type="binding site" evidence="8">
    <location>
        <position position="444"/>
    </location>
    <ligand>
        <name>Na(+)</name>
        <dbReference type="ChEBI" id="CHEBI:29101"/>
        <label>1</label>
    </ligand>
</feature>
<feature type="transmembrane region" description="Helical" evidence="12">
    <location>
        <begin position="369"/>
        <end position="394"/>
    </location>
</feature>
<evidence type="ECO:0000256" key="5">
    <source>
        <dbReference type="ARBA" id="ARBA00022989"/>
    </source>
</evidence>
<keyword evidence="3 10" id="KW-0813">Transport</keyword>
<comment type="caution">
    <text evidence="13">The sequence shown here is derived from an EMBL/GenBank/DDBJ whole genome shotgun (WGS) entry which is preliminary data.</text>
</comment>
<evidence type="ECO:0000256" key="2">
    <source>
        <dbReference type="ARBA" id="ARBA00006459"/>
    </source>
</evidence>
<feature type="non-terminal residue" evidence="13">
    <location>
        <position position="934"/>
    </location>
</feature>
<dbReference type="GO" id="GO:0089718">
    <property type="term" value="P:amino acid import across plasma membrane"/>
    <property type="evidence" value="ECO:0007669"/>
    <property type="project" value="TreeGrafter"/>
</dbReference>
<keyword evidence="5 12" id="KW-1133">Transmembrane helix</keyword>
<evidence type="ECO:0000256" key="10">
    <source>
        <dbReference type="RuleBase" id="RU003732"/>
    </source>
</evidence>
<feature type="compositionally biased region" description="Polar residues" evidence="11">
    <location>
        <begin position="44"/>
        <end position="54"/>
    </location>
</feature>
<keyword evidence="14" id="KW-1185">Reference proteome</keyword>
<feature type="transmembrane region" description="Helical" evidence="12">
    <location>
        <begin position="502"/>
        <end position="524"/>
    </location>
</feature>
<feature type="transmembrane region" description="Helical" evidence="12">
    <location>
        <begin position="112"/>
        <end position="133"/>
    </location>
</feature>
<feature type="disulfide bond" evidence="9">
    <location>
        <begin position="193"/>
        <end position="202"/>
    </location>
</feature>
<reference evidence="13" key="1">
    <citation type="submission" date="2018-11" db="EMBL/GenBank/DDBJ databases">
        <authorList>
            <person name="Alioto T."/>
            <person name="Alioto T."/>
        </authorList>
    </citation>
    <scope>NUCLEOTIDE SEQUENCE</scope>
</reference>
<dbReference type="EMBL" id="UYJE01004260">
    <property type="protein sequence ID" value="VDI26588.1"/>
    <property type="molecule type" value="Genomic_DNA"/>
</dbReference>
<keyword evidence="4 10" id="KW-0812">Transmembrane</keyword>
<feature type="binding site" evidence="8">
    <location>
        <position position="88"/>
    </location>
    <ligand>
        <name>Na(+)</name>
        <dbReference type="ChEBI" id="CHEBI:29101"/>
        <label>1</label>
    </ligand>
</feature>
<evidence type="ECO:0000313" key="14">
    <source>
        <dbReference type="Proteomes" id="UP000596742"/>
    </source>
</evidence>
<dbReference type="OrthoDB" id="6581954at2759"/>
<evidence type="ECO:0000256" key="9">
    <source>
        <dbReference type="PIRSR" id="PIRSR600175-2"/>
    </source>
</evidence>
<comment type="similarity">
    <text evidence="2 10">Belongs to the sodium:neurotransmitter symporter (SNF) (TC 2.A.22) family.</text>
</comment>
<dbReference type="SUPFAM" id="SSF161070">
    <property type="entry name" value="SNF-like"/>
    <property type="match status" value="1"/>
</dbReference>
<feature type="binding site" evidence="8">
    <location>
        <position position="343"/>
    </location>
    <ligand>
        <name>Na(+)</name>
        <dbReference type="ChEBI" id="CHEBI:29101"/>
        <label>1</label>
    </ligand>
</feature>
<keyword evidence="10" id="KW-0769">Symport</keyword>
<feature type="binding site" evidence="8">
    <location>
        <position position="95"/>
    </location>
    <ligand>
        <name>Na(+)</name>
        <dbReference type="ChEBI" id="CHEBI:29101"/>
        <label>1</label>
    </ligand>
</feature>
<evidence type="ECO:0000313" key="13">
    <source>
        <dbReference type="EMBL" id="VDI26588.1"/>
    </source>
</evidence>
<dbReference type="Pfam" id="PF00209">
    <property type="entry name" value="SNF"/>
    <property type="match status" value="1"/>
</dbReference>
<feature type="transmembrane region" description="Helical" evidence="12">
    <location>
        <begin position="340"/>
        <end position="357"/>
    </location>
</feature>
<feature type="transmembrane region" description="Helical" evidence="12">
    <location>
        <begin position="544"/>
        <end position="568"/>
    </location>
</feature>
<keyword evidence="8" id="KW-0479">Metal-binding</keyword>
<dbReference type="InterPro" id="IPR000175">
    <property type="entry name" value="Na/ntran_symport"/>
</dbReference>
<dbReference type="GO" id="GO:0005283">
    <property type="term" value="F:amino acid:sodium symporter activity"/>
    <property type="evidence" value="ECO:0007669"/>
    <property type="project" value="TreeGrafter"/>
</dbReference>
<keyword evidence="6 12" id="KW-0472">Membrane</keyword>
<dbReference type="PROSITE" id="PS50267">
    <property type="entry name" value="NA_NEUROTRAN_SYMP_3"/>
    <property type="match status" value="1"/>
</dbReference>
<feature type="transmembrane region" description="Helical" evidence="12">
    <location>
        <begin position="287"/>
        <end position="320"/>
    </location>
</feature>
<feature type="binding site" evidence="8">
    <location>
        <position position="375"/>
    </location>
    <ligand>
        <name>Na(+)</name>
        <dbReference type="ChEBI" id="CHEBI:29101"/>
        <label>1</label>
    </ligand>
</feature>
<gene>
    <name evidence="13" type="ORF">MGAL_10B021014</name>
</gene>
<dbReference type="PROSITE" id="PS00610">
    <property type="entry name" value="NA_NEUROTRAN_SYMP_1"/>
    <property type="match status" value="1"/>
</dbReference>
<dbReference type="Proteomes" id="UP000596742">
    <property type="component" value="Unassembled WGS sequence"/>
</dbReference>
<feature type="transmembrane region" description="Helical" evidence="12">
    <location>
        <begin position="580"/>
        <end position="603"/>
    </location>
</feature>
<accession>A0A8B6E072</accession>
<evidence type="ECO:0000256" key="11">
    <source>
        <dbReference type="SAM" id="MobiDB-lite"/>
    </source>
</evidence>
<dbReference type="AlphaFoldDB" id="A0A8B6E072"/>
<feature type="compositionally biased region" description="Basic and acidic residues" evidence="11">
    <location>
        <begin position="677"/>
        <end position="688"/>
    </location>
</feature>
<evidence type="ECO:0000256" key="4">
    <source>
        <dbReference type="ARBA" id="ARBA00022692"/>
    </source>
</evidence>
<feature type="transmembrane region" description="Helical" evidence="12">
    <location>
        <begin position="154"/>
        <end position="181"/>
    </location>
</feature>
<feature type="transmembrane region" description="Helical" evidence="12">
    <location>
        <begin position="82"/>
        <end position="100"/>
    </location>
</feature>
<feature type="binding site" evidence="8">
    <location>
        <position position="440"/>
    </location>
    <ligand>
        <name>Na(+)</name>
        <dbReference type="ChEBI" id="CHEBI:29101"/>
        <label>1</label>
    </ligand>
</feature>
<dbReference type="GO" id="GO:0046872">
    <property type="term" value="F:metal ion binding"/>
    <property type="evidence" value="ECO:0007669"/>
    <property type="project" value="UniProtKB-KW"/>
</dbReference>
<keyword evidence="9" id="KW-1015">Disulfide bond</keyword>
<sequence>MPKSFENGYEKGTCLDNGVVDGGENPYLFPEVQVVEVKEINGANGDSQYETNSQESDESGSNDISTDLNEKPRAAWGGQMEFILTMVGYAVGLGNVWRFPYLCYKNGGGAFLLPYTLMLAAVGLPLFYMEVGIGQFASLGPLSMWRMNPLLKGLGYAMVIVSWLIGLYYNVVISHVLYFLYASFTTELPWASCGNDWNTINCRDANAKTVANNTFSNTTTGVPAAMSLHTNTTRTPSEEFYRYHVLQQTDSIDDFGTIQWHLALTLFIAWVVVFLVLLKGIKTLGKVVYFTATFPYVMLTVLFIRGVTLPGASVGIEYYLKPNFERLLDPHVWSDAATQIFYSLSACTGGLIAMSSYNKFNNNCFRDSLIVCFVNCGTSVFAGLVIFSVLGFMATEKGVDVSKVADGGPGLAFVVYPEALSRMPIAPMWSVFFFIMMATLGFGSEFSYVETFLCAIGDEFPQFLRIRKNNIIFRAVMLGSAFLLGLPMVCNGGIYLLNIVDFSVGGFPLLVVGLLELVGISWIYGMDKYSENVQMMIGSRPGKYWIICWKFLSPFIIALTIILNIAMYKEPTMDDKKYPAWANSLAWLISMFPIVAIPAWFLYKYCTVGGFEVLRENMKPLPSFGPVKEKRYAEMEAEIKNHFNPAFTRLMGSQVSNTTSSTEFSPQSSTLNLIKSRSSEKSLPENHGDLSGNNINEMTISSVDSGSDSFGVLQLECSKPSFGELQLQCIEPVDFFCESTDIVAKRLFQVEPSKIQVYTRLLQMSCKKTKNEVDIVITIGKAVGAELVRGKEDISWINSNRRREEAIKHLIFAESVYYGCRSICCTQEFGTTSCIDKLQRSYEVIINSLLQEDKHNLKHSLIDNLIDFIIANEKIFHHPRCVMSESKSLMPLFYCDSLKGRESIGWYRYLFKQKISSMPVYMLSMFAVENMYNT</sequence>
<feature type="transmembrane region" description="Helical" evidence="12">
    <location>
        <begin position="425"/>
        <end position="443"/>
    </location>
</feature>
<keyword evidence="7" id="KW-0325">Glycoprotein</keyword>
<feature type="transmembrane region" description="Helical" evidence="12">
    <location>
        <begin position="258"/>
        <end position="278"/>
    </location>
</feature>
<feature type="region of interest" description="Disordered" evidence="11">
    <location>
        <begin position="44"/>
        <end position="68"/>
    </location>
</feature>
<evidence type="ECO:0000256" key="7">
    <source>
        <dbReference type="ARBA" id="ARBA00023180"/>
    </source>
</evidence>
<dbReference type="InterPro" id="IPR037272">
    <property type="entry name" value="SNS_sf"/>
</dbReference>
<name>A0A8B6E072_MYTGA</name>
<comment type="subcellular location">
    <subcellularLocation>
        <location evidence="1">Membrane</location>
        <topology evidence="1">Multi-pass membrane protein</topology>
    </subcellularLocation>
</comment>
<dbReference type="PANTHER" id="PTHR11616">
    <property type="entry name" value="SODIUM/CHLORIDE DEPENDENT TRANSPORTER"/>
    <property type="match status" value="1"/>
</dbReference>
<evidence type="ECO:0000256" key="6">
    <source>
        <dbReference type="ARBA" id="ARBA00023136"/>
    </source>
</evidence>
<evidence type="ECO:0000256" key="1">
    <source>
        <dbReference type="ARBA" id="ARBA00004141"/>
    </source>
</evidence>
<protein>
    <recommendedName>
        <fullName evidence="10">Transporter</fullName>
    </recommendedName>
</protein>
<dbReference type="PANTHER" id="PTHR11616:SF321">
    <property type="entry name" value="SODIUM-DEPENDENT NUTRIENT AMINO ACID TRANSPORTER 1-RELATED"/>
    <property type="match status" value="1"/>
</dbReference>
<feature type="binding site" evidence="8">
    <location>
        <position position="91"/>
    </location>
    <ligand>
        <name>Na(+)</name>
        <dbReference type="ChEBI" id="CHEBI:29101"/>
        <label>1</label>
    </ligand>
</feature>
<proteinExistence type="inferred from homology"/>
<feature type="transmembrane region" description="Helical" evidence="12">
    <location>
        <begin position="471"/>
        <end position="496"/>
    </location>
</feature>
<dbReference type="PRINTS" id="PR00176">
    <property type="entry name" value="NANEUSMPORT"/>
</dbReference>
<feature type="binding site" evidence="8">
    <location>
        <position position="90"/>
    </location>
    <ligand>
        <name>Na(+)</name>
        <dbReference type="ChEBI" id="CHEBI:29101"/>
        <label>1</label>
    </ligand>
</feature>
<evidence type="ECO:0000256" key="8">
    <source>
        <dbReference type="PIRSR" id="PIRSR600175-1"/>
    </source>
</evidence>
<dbReference type="GO" id="GO:0005886">
    <property type="term" value="C:plasma membrane"/>
    <property type="evidence" value="ECO:0007669"/>
    <property type="project" value="TreeGrafter"/>
</dbReference>
<dbReference type="PROSITE" id="PS00754">
    <property type="entry name" value="NA_NEUROTRAN_SYMP_2"/>
    <property type="match status" value="1"/>
</dbReference>
<evidence type="ECO:0000256" key="3">
    <source>
        <dbReference type="ARBA" id="ARBA00022448"/>
    </source>
</evidence>